<dbReference type="PROSITE" id="PS00108">
    <property type="entry name" value="PROTEIN_KINASE_ST"/>
    <property type="match status" value="1"/>
</dbReference>
<dbReference type="PROSITE" id="PS00107">
    <property type="entry name" value="PROTEIN_KINASE_ATP"/>
    <property type="match status" value="1"/>
</dbReference>
<dbReference type="GO" id="GO:0004674">
    <property type="term" value="F:protein serine/threonine kinase activity"/>
    <property type="evidence" value="ECO:0007669"/>
    <property type="project" value="UniProtKB-KW"/>
</dbReference>
<feature type="transmembrane region" description="Helical" evidence="24">
    <location>
        <begin position="291"/>
        <end position="315"/>
    </location>
</feature>
<dbReference type="InterPro" id="IPR013320">
    <property type="entry name" value="ConA-like_dom_sf"/>
</dbReference>
<keyword evidence="17 24" id="KW-0472">Membrane</keyword>
<keyword evidence="15 23" id="KW-0067">ATP-binding</keyword>
<evidence type="ECO:0000256" key="13">
    <source>
        <dbReference type="ARBA" id="ARBA00022777"/>
    </source>
</evidence>
<gene>
    <name evidence="27" type="ORF">TIFTF001_039735</name>
    <name evidence="28" type="ORF">TIFTF001_039737</name>
</gene>
<dbReference type="Gene3D" id="1.10.510.10">
    <property type="entry name" value="Transferase(Phosphotransferase) domain 1"/>
    <property type="match status" value="1"/>
</dbReference>
<dbReference type="InterPro" id="IPR008271">
    <property type="entry name" value="Ser/Thr_kinase_AS"/>
</dbReference>
<evidence type="ECO:0000256" key="23">
    <source>
        <dbReference type="PROSITE-ProRule" id="PRU10141"/>
    </source>
</evidence>
<comment type="function">
    <text evidence="20">Involved in resistance response to the pathogenic oomycetes Phytophthora infestans and Phytophthora capsici.</text>
</comment>
<dbReference type="PROSITE" id="PS00307">
    <property type="entry name" value="LECTIN_LEGUME_BETA"/>
    <property type="match status" value="1"/>
</dbReference>
<dbReference type="Pfam" id="PF00069">
    <property type="entry name" value="Pkinase"/>
    <property type="match status" value="1"/>
</dbReference>
<evidence type="ECO:0000256" key="21">
    <source>
        <dbReference type="ARBA" id="ARBA00058818"/>
    </source>
</evidence>
<evidence type="ECO:0000256" key="20">
    <source>
        <dbReference type="ARBA" id="ARBA00058054"/>
    </source>
</evidence>
<reference evidence="28" key="1">
    <citation type="submission" date="2023-07" db="EMBL/GenBank/DDBJ databases">
        <title>draft genome sequence of fig (Ficus carica).</title>
        <authorList>
            <person name="Takahashi T."/>
            <person name="Nishimura K."/>
        </authorList>
    </citation>
    <scope>NUCLEOTIDE SEQUENCE</scope>
</reference>
<comment type="subunit">
    <text evidence="22">Interacts with ABCG40.</text>
</comment>
<dbReference type="Proteomes" id="UP001187192">
    <property type="component" value="Unassembled WGS sequence"/>
</dbReference>
<dbReference type="FunFam" id="3.30.200.20:FF:000168">
    <property type="entry name" value="L-type lectin-domain containing receptor kinase IX.1"/>
    <property type="match status" value="1"/>
</dbReference>
<dbReference type="InterPro" id="IPR001220">
    <property type="entry name" value="Legume_lectin_dom"/>
</dbReference>
<evidence type="ECO:0000256" key="10">
    <source>
        <dbReference type="ARBA" id="ARBA00022729"/>
    </source>
</evidence>
<accession>A0AA88CIY2</accession>
<dbReference type="SMART" id="SM00220">
    <property type="entry name" value="S_TKc"/>
    <property type="match status" value="1"/>
</dbReference>
<comment type="similarity">
    <text evidence="3">In the N-terminal section; belongs to the leguminous lectin family.</text>
</comment>
<feature type="binding site" evidence="23">
    <location>
        <position position="388"/>
    </location>
    <ligand>
        <name>ATP</name>
        <dbReference type="ChEBI" id="CHEBI:30616"/>
    </ligand>
</feature>
<feature type="signal peptide" evidence="25">
    <location>
        <begin position="1"/>
        <end position="20"/>
    </location>
</feature>
<evidence type="ECO:0000313" key="28">
    <source>
        <dbReference type="EMBL" id="GMN19180.1"/>
    </source>
</evidence>
<dbReference type="SUPFAM" id="SSF56112">
    <property type="entry name" value="Protein kinase-like (PK-like)"/>
    <property type="match status" value="1"/>
</dbReference>
<dbReference type="PROSITE" id="PS50011">
    <property type="entry name" value="PROTEIN_KINASE_DOM"/>
    <property type="match status" value="1"/>
</dbReference>
<evidence type="ECO:0000256" key="18">
    <source>
        <dbReference type="ARBA" id="ARBA00023170"/>
    </source>
</evidence>
<feature type="domain" description="Protein kinase" evidence="26">
    <location>
        <begin position="359"/>
        <end position="631"/>
    </location>
</feature>
<evidence type="ECO:0000256" key="14">
    <source>
        <dbReference type="ARBA" id="ARBA00022821"/>
    </source>
</evidence>
<comment type="similarity">
    <text evidence="2">Belongs to the leguminous lectin family.</text>
</comment>
<evidence type="ECO:0000256" key="3">
    <source>
        <dbReference type="ARBA" id="ARBA00008536"/>
    </source>
</evidence>
<proteinExistence type="inferred from homology"/>
<keyword evidence="18" id="KW-0675">Receptor</keyword>
<dbReference type="EMBL" id="BTGU01001223">
    <property type="protein sequence ID" value="GMN19167.1"/>
    <property type="molecule type" value="Genomic_DNA"/>
</dbReference>
<dbReference type="EC" id="2.7.11.1" evidence="5"/>
<evidence type="ECO:0000256" key="17">
    <source>
        <dbReference type="ARBA" id="ARBA00023136"/>
    </source>
</evidence>
<dbReference type="InterPro" id="IPR000985">
    <property type="entry name" value="Lectin_LegA_CS"/>
</dbReference>
<dbReference type="PROSITE" id="PS00308">
    <property type="entry name" value="LECTIN_LEGUME_ALPHA"/>
    <property type="match status" value="1"/>
</dbReference>
<dbReference type="GO" id="GO:0009626">
    <property type="term" value="P:plant-type hypersensitive response"/>
    <property type="evidence" value="ECO:0007669"/>
    <property type="project" value="UniProtKB-ARBA"/>
</dbReference>
<evidence type="ECO:0000313" key="29">
    <source>
        <dbReference type="Proteomes" id="UP001187192"/>
    </source>
</evidence>
<dbReference type="GO" id="GO:0002229">
    <property type="term" value="P:defense response to oomycetes"/>
    <property type="evidence" value="ECO:0007669"/>
    <property type="project" value="UniProtKB-ARBA"/>
</dbReference>
<keyword evidence="29" id="KW-1185">Reference proteome</keyword>
<comment type="similarity">
    <text evidence="4">In the C-terminal section; belongs to the protein kinase superfamily. Ser/Thr protein kinase family.</text>
</comment>
<dbReference type="GO" id="GO:0005524">
    <property type="term" value="F:ATP binding"/>
    <property type="evidence" value="ECO:0007669"/>
    <property type="project" value="UniProtKB-UniRule"/>
</dbReference>
<dbReference type="InterPro" id="IPR011009">
    <property type="entry name" value="Kinase-like_dom_sf"/>
</dbReference>
<dbReference type="Gene3D" id="3.30.200.20">
    <property type="entry name" value="Phosphorylase Kinase, domain 1"/>
    <property type="match status" value="1"/>
</dbReference>
<keyword evidence="14" id="KW-0611">Plant defense</keyword>
<dbReference type="Gene3D" id="2.60.120.200">
    <property type="match status" value="1"/>
</dbReference>
<evidence type="ECO:0000313" key="27">
    <source>
        <dbReference type="EMBL" id="GMN19167.1"/>
    </source>
</evidence>
<evidence type="ECO:0000256" key="8">
    <source>
        <dbReference type="ARBA" id="ARBA00022679"/>
    </source>
</evidence>
<evidence type="ECO:0000256" key="25">
    <source>
        <dbReference type="SAM" id="SignalP"/>
    </source>
</evidence>
<dbReference type="AlphaFoldDB" id="A0AA88CIY2"/>
<keyword evidence="13" id="KW-0418">Kinase</keyword>
<evidence type="ECO:0000256" key="4">
    <source>
        <dbReference type="ARBA" id="ARBA00010217"/>
    </source>
</evidence>
<evidence type="ECO:0000256" key="5">
    <source>
        <dbReference type="ARBA" id="ARBA00012513"/>
    </source>
</evidence>
<keyword evidence="9 24" id="KW-0812">Transmembrane</keyword>
<dbReference type="GO" id="GO:0005886">
    <property type="term" value="C:plasma membrane"/>
    <property type="evidence" value="ECO:0007669"/>
    <property type="project" value="UniProtKB-SubCell"/>
</dbReference>
<name>A0AA88CIY2_FICCA</name>
<evidence type="ECO:0000256" key="9">
    <source>
        <dbReference type="ARBA" id="ARBA00022692"/>
    </source>
</evidence>
<evidence type="ECO:0000256" key="2">
    <source>
        <dbReference type="ARBA" id="ARBA00007606"/>
    </source>
</evidence>
<evidence type="ECO:0000256" key="11">
    <source>
        <dbReference type="ARBA" id="ARBA00022734"/>
    </source>
</evidence>
<evidence type="ECO:0000256" key="24">
    <source>
        <dbReference type="SAM" id="Phobius"/>
    </source>
</evidence>
<sequence length="688" mass="75594">MVNLQVTLIFLLVLLKDGNSFNFSFTNFDDSQPNVQEILLENNASRSFGVLELSINKATDALGNSYGRASYDKEVQLWDPNTRSLTDFTTHFTFKIDNVTGENNSGDGIAFFIAPFNSIIPNNSWGGALGLFSPEFVNDSSTSNPIVAVEFDTYQNNWDPVSKNHVGIDVNSIVSKTNMSWTDGSMKDGRTANAWVSYDSTSQNLSVFLTYAQNPVFSGNSTLSYKVDLRQVLPEKVRVGFSASTGSSYEAHTILSWSFNSSLEPIKPSLETPGPTPSSVTGNNGEGNGKVGLAIGLAVGLGVLICGIGTLWYIFRRKRASEEIPEEEENEVSIDDEFEKGAGPQRFTYHELRLATNDFAEEGKLGEGGFGGVYRGLLRESNTEVAVKRISKASKQGKKEYISEVKIISLLRHRNLVQLIGWCHKQGEFLLVYEYLANGSLDTHLFGGKLALLWTIRHKIALGLASALLYLHEEWEQCVVHRDIKSSNVMLDSNFNAKLGDFGLARLVDHELSLHTAAFAGTVGYIAPECLETGKSSKESDVYSFGVVALEICCGRRPVVANEEEPNKVKLVGWVWELYGNGLLLDAVDERLGMEFDVTQIECLMIVGLWCCHPDPNRRPAIKQVMNVLNFEAPLPSDLPKELPKPMYFVPPPNSAIDAYSSSVVTGTSTASSTSANSSKPLLKFADC</sequence>
<keyword evidence="8" id="KW-0808">Transferase</keyword>
<keyword evidence="12 23" id="KW-0547">Nucleotide-binding</keyword>
<dbReference type="GO" id="GO:0030246">
    <property type="term" value="F:carbohydrate binding"/>
    <property type="evidence" value="ECO:0007669"/>
    <property type="project" value="UniProtKB-KW"/>
</dbReference>
<keyword evidence="6" id="KW-1003">Cell membrane</keyword>
<dbReference type="Pfam" id="PF00139">
    <property type="entry name" value="Lectin_legB"/>
    <property type="match status" value="1"/>
</dbReference>
<keyword evidence="7" id="KW-0723">Serine/threonine-protein kinase</keyword>
<dbReference type="CDD" id="cd14066">
    <property type="entry name" value="STKc_IRAK"/>
    <property type="match status" value="1"/>
</dbReference>
<keyword evidence="16 24" id="KW-1133">Transmembrane helix</keyword>
<keyword evidence="19" id="KW-0325">Glycoprotein</keyword>
<evidence type="ECO:0000256" key="22">
    <source>
        <dbReference type="ARBA" id="ARBA00063357"/>
    </source>
</evidence>
<evidence type="ECO:0000256" key="7">
    <source>
        <dbReference type="ARBA" id="ARBA00022527"/>
    </source>
</evidence>
<feature type="chain" id="PRO_5041851651" description="non-specific serine/threonine protein kinase" evidence="25">
    <location>
        <begin position="21"/>
        <end position="688"/>
    </location>
</feature>
<dbReference type="FunFam" id="2.60.120.200:FF:000103">
    <property type="entry name" value="L-type lectin-domain containing receptor kinase IX.1"/>
    <property type="match status" value="1"/>
</dbReference>
<dbReference type="InterPro" id="IPR050528">
    <property type="entry name" value="L-type_Lectin-RKs"/>
</dbReference>
<comment type="subcellular location">
    <subcellularLocation>
        <location evidence="1">Cell membrane</location>
        <topology evidence="1">Single-pass type I membrane protein</topology>
    </subcellularLocation>
</comment>
<evidence type="ECO:0000259" key="26">
    <source>
        <dbReference type="PROSITE" id="PS50011"/>
    </source>
</evidence>
<dbReference type="CDD" id="cd06899">
    <property type="entry name" value="lectin_legume_LecRK_Arcelin_ConA"/>
    <property type="match status" value="1"/>
</dbReference>
<evidence type="ECO:0000256" key="19">
    <source>
        <dbReference type="ARBA" id="ARBA00023180"/>
    </source>
</evidence>
<dbReference type="EMBL" id="BTGU01001224">
    <property type="protein sequence ID" value="GMN19180.1"/>
    <property type="molecule type" value="Genomic_DNA"/>
</dbReference>
<evidence type="ECO:0000256" key="16">
    <source>
        <dbReference type="ARBA" id="ARBA00022989"/>
    </source>
</evidence>
<dbReference type="InterPro" id="IPR000719">
    <property type="entry name" value="Prot_kinase_dom"/>
</dbReference>
<protein>
    <recommendedName>
        <fullName evidence="5">non-specific serine/threonine protein kinase</fullName>
        <ecNumber evidence="5">2.7.11.1</ecNumber>
    </recommendedName>
</protein>
<evidence type="ECO:0000256" key="6">
    <source>
        <dbReference type="ARBA" id="ARBA00022475"/>
    </source>
</evidence>
<keyword evidence="11" id="KW-0430">Lectin</keyword>
<comment type="function">
    <text evidence="21">Promotes hydrogen peroxide H(2)O(2) production and cell death.</text>
</comment>
<dbReference type="InterPro" id="IPR017441">
    <property type="entry name" value="Protein_kinase_ATP_BS"/>
</dbReference>
<organism evidence="28 29">
    <name type="scientific">Ficus carica</name>
    <name type="common">Common fig</name>
    <dbReference type="NCBI Taxonomy" id="3494"/>
    <lineage>
        <taxon>Eukaryota</taxon>
        <taxon>Viridiplantae</taxon>
        <taxon>Streptophyta</taxon>
        <taxon>Embryophyta</taxon>
        <taxon>Tracheophyta</taxon>
        <taxon>Spermatophyta</taxon>
        <taxon>Magnoliopsida</taxon>
        <taxon>eudicotyledons</taxon>
        <taxon>Gunneridae</taxon>
        <taxon>Pentapetalae</taxon>
        <taxon>rosids</taxon>
        <taxon>fabids</taxon>
        <taxon>Rosales</taxon>
        <taxon>Moraceae</taxon>
        <taxon>Ficeae</taxon>
        <taxon>Ficus</taxon>
    </lineage>
</organism>
<evidence type="ECO:0000256" key="12">
    <source>
        <dbReference type="ARBA" id="ARBA00022741"/>
    </source>
</evidence>
<dbReference type="Gramene" id="FCD_00025840-RA">
    <property type="protein sequence ID" value="FCD_00025840-RA:cds"/>
    <property type="gene ID" value="FCD_00025840"/>
</dbReference>
<evidence type="ECO:0000256" key="15">
    <source>
        <dbReference type="ARBA" id="ARBA00022840"/>
    </source>
</evidence>
<dbReference type="InterPro" id="IPR019825">
    <property type="entry name" value="Lectin_legB_Mn/Ca_BS"/>
</dbReference>
<keyword evidence="10 25" id="KW-0732">Signal</keyword>
<dbReference type="FunFam" id="1.10.510.10:FF:000240">
    <property type="entry name" value="Lectin-domain containing receptor kinase A4.3"/>
    <property type="match status" value="1"/>
</dbReference>
<comment type="caution">
    <text evidence="28">The sequence shown here is derived from an EMBL/GenBank/DDBJ whole genome shotgun (WGS) entry which is preliminary data.</text>
</comment>
<evidence type="ECO:0000256" key="1">
    <source>
        <dbReference type="ARBA" id="ARBA00004251"/>
    </source>
</evidence>
<dbReference type="PANTHER" id="PTHR27007">
    <property type="match status" value="1"/>
</dbReference>
<dbReference type="SUPFAM" id="SSF49899">
    <property type="entry name" value="Concanavalin A-like lectins/glucanases"/>
    <property type="match status" value="1"/>
</dbReference>